<dbReference type="OrthoDB" id="2974843at2759"/>
<feature type="non-terminal residue" evidence="2">
    <location>
        <position position="1"/>
    </location>
</feature>
<accession>A0A2H3D3U9</accession>
<keyword evidence="3" id="KW-1185">Reference proteome</keyword>
<evidence type="ECO:0000313" key="2">
    <source>
        <dbReference type="EMBL" id="PBK86072.1"/>
    </source>
</evidence>
<dbReference type="EMBL" id="KZ293686">
    <property type="protein sequence ID" value="PBK86072.1"/>
    <property type="molecule type" value="Genomic_DNA"/>
</dbReference>
<organism evidence="2 3">
    <name type="scientific">Armillaria gallica</name>
    <name type="common">Bulbous honey fungus</name>
    <name type="synonym">Armillaria bulbosa</name>
    <dbReference type="NCBI Taxonomy" id="47427"/>
    <lineage>
        <taxon>Eukaryota</taxon>
        <taxon>Fungi</taxon>
        <taxon>Dikarya</taxon>
        <taxon>Basidiomycota</taxon>
        <taxon>Agaricomycotina</taxon>
        <taxon>Agaricomycetes</taxon>
        <taxon>Agaricomycetidae</taxon>
        <taxon>Agaricales</taxon>
        <taxon>Marasmiineae</taxon>
        <taxon>Physalacriaceae</taxon>
        <taxon>Armillaria</taxon>
    </lineage>
</organism>
<evidence type="ECO:0000313" key="3">
    <source>
        <dbReference type="Proteomes" id="UP000217790"/>
    </source>
</evidence>
<dbReference type="Pfam" id="PF20231">
    <property type="entry name" value="DUF6589"/>
    <property type="match status" value="1"/>
</dbReference>
<reference evidence="3" key="1">
    <citation type="journal article" date="2017" name="Nat. Ecol. Evol.">
        <title>Genome expansion and lineage-specific genetic innovations in the forest pathogenic fungi Armillaria.</title>
        <authorList>
            <person name="Sipos G."/>
            <person name="Prasanna A.N."/>
            <person name="Walter M.C."/>
            <person name="O'Connor E."/>
            <person name="Balint B."/>
            <person name="Krizsan K."/>
            <person name="Kiss B."/>
            <person name="Hess J."/>
            <person name="Varga T."/>
            <person name="Slot J."/>
            <person name="Riley R."/>
            <person name="Boka B."/>
            <person name="Rigling D."/>
            <person name="Barry K."/>
            <person name="Lee J."/>
            <person name="Mihaltcheva S."/>
            <person name="LaButti K."/>
            <person name="Lipzen A."/>
            <person name="Waldron R."/>
            <person name="Moloney N.M."/>
            <person name="Sperisen C."/>
            <person name="Kredics L."/>
            <person name="Vagvoelgyi C."/>
            <person name="Patrignani A."/>
            <person name="Fitzpatrick D."/>
            <person name="Nagy I."/>
            <person name="Doyle S."/>
            <person name="Anderson J.B."/>
            <person name="Grigoriev I.V."/>
            <person name="Gueldener U."/>
            <person name="Muensterkoetter M."/>
            <person name="Nagy L.G."/>
        </authorList>
    </citation>
    <scope>NUCLEOTIDE SEQUENCE [LARGE SCALE GENOMIC DNA]</scope>
    <source>
        <strain evidence="3">Ar21-2</strain>
    </source>
</reference>
<dbReference type="InParanoid" id="A0A2H3D3U9"/>
<gene>
    <name evidence="2" type="ORF">ARMGADRAFT_941035</name>
</gene>
<feature type="domain" description="DUF6589" evidence="1">
    <location>
        <begin position="2"/>
        <end position="79"/>
    </location>
</feature>
<evidence type="ECO:0000259" key="1">
    <source>
        <dbReference type="Pfam" id="PF20231"/>
    </source>
</evidence>
<dbReference type="AlphaFoldDB" id="A0A2H3D3U9"/>
<protein>
    <recommendedName>
        <fullName evidence="1">DUF6589 domain-containing protein</fullName>
    </recommendedName>
</protein>
<dbReference type="Proteomes" id="UP000217790">
    <property type="component" value="Unassembled WGS sequence"/>
</dbReference>
<dbReference type="InterPro" id="IPR046496">
    <property type="entry name" value="DUF6589"/>
</dbReference>
<name>A0A2H3D3U9_ARMGA</name>
<sequence>SDLVWDNMIINVSGVPGKCQAVNMNMEHLIKCAKELYAAKGLKASWDRLLKISASINVLESIKCNVALLFSTAYHGQSHKAPDTSKLVLRVTAKAKEHGLNSFKLNRTAIITPKPTIDVLGTSECLIKSLTLATFNKKLKCLAAGILIDDVDGEEDTDDLP</sequence>
<proteinExistence type="predicted"/>